<feature type="non-terminal residue" evidence="2">
    <location>
        <position position="132"/>
    </location>
</feature>
<evidence type="ECO:0000313" key="2">
    <source>
        <dbReference type="EMBL" id="HHE07934.1"/>
    </source>
</evidence>
<feature type="domain" description="MoaB/Mog" evidence="1">
    <location>
        <begin position="4"/>
        <end position="132"/>
    </location>
</feature>
<dbReference type="CDD" id="cd00885">
    <property type="entry name" value="cinA"/>
    <property type="match status" value="1"/>
</dbReference>
<dbReference type="SMART" id="SM00852">
    <property type="entry name" value="MoCF_biosynth"/>
    <property type="match status" value="1"/>
</dbReference>
<dbReference type="Pfam" id="PF00994">
    <property type="entry name" value="MoCF_biosynth"/>
    <property type="match status" value="1"/>
</dbReference>
<reference evidence="2" key="1">
    <citation type="journal article" date="2020" name="mSystems">
        <title>Genome- and Community-Level Interaction Insights into Carbon Utilization and Element Cycling Functions of Hydrothermarchaeota in Hydrothermal Sediment.</title>
        <authorList>
            <person name="Zhou Z."/>
            <person name="Liu Y."/>
            <person name="Xu W."/>
            <person name="Pan J."/>
            <person name="Luo Z.H."/>
            <person name="Li M."/>
        </authorList>
    </citation>
    <scope>NUCLEOTIDE SEQUENCE [LARGE SCALE GENOMIC DNA]</scope>
    <source>
        <strain evidence="2">HyVt-628</strain>
    </source>
</reference>
<dbReference type="SUPFAM" id="SSF53218">
    <property type="entry name" value="Molybdenum cofactor biosynthesis proteins"/>
    <property type="match status" value="1"/>
</dbReference>
<name>A0A7C5HCY0_9CHLB</name>
<dbReference type="AlphaFoldDB" id="A0A7C5HCY0"/>
<dbReference type="EMBL" id="DRSK01000198">
    <property type="protein sequence ID" value="HHE07934.1"/>
    <property type="molecule type" value="Genomic_DNA"/>
</dbReference>
<protein>
    <submittedName>
        <fullName evidence="2">Competence/damage-inducible protein A</fullName>
    </submittedName>
</protein>
<gene>
    <name evidence="2" type="ORF">ENL01_03425</name>
</gene>
<comment type="caution">
    <text evidence="2">The sequence shown here is derived from an EMBL/GenBank/DDBJ whole genome shotgun (WGS) entry which is preliminary data.</text>
</comment>
<dbReference type="InterPro" id="IPR036425">
    <property type="entry name" value="MoaB/Mog-like_dom_sf"/>
</dbReference>
<dbReference type="PANTHER" id="PTHR13939:SF0">
    <property type="entry name" value="NMN AMIDOHYDROLASE-LIKE PROTEIN YFAY"/>
    <property type="match status" value="1"/>
</dbReference>
<accession>A0A7C5HCY0</accession>
<sequence length="132" mass="14519">MKAVIISIGDELLKGHRLNTNASFIARQLGSIGIPVIRIITCSDDPQSIRDSVSSALEESEAVLMTGGLGPTNDDRTRKSVQELLGRKLVFDEPSCERIAERFRRRRRPVSEVMKSQAMVIEGSVVIPNTKG</sequence>
<dbReference type="InterPro" id="IPR050101">
    <property type="entry name" value="CinA"/>
</dbReference>
<dbReference type="Gene3D" id="3.40.980.10">
    <property type="entry name" value="MoaB/Mog-like domain"/>
    <property type="match status" value="1"/>
</dbReference>
<organism evidence="2">
    <name type="scientific">Chlorobaculum parvum</name>
    <dbReference type="NCBI Taxonomy" id="274539"/>
    <lineage>
        <taxon>Bacteria</taxon>
        <taxon>Pseudomonadati</taxon>
        <taxon>Chlorobiota</taxon>
        <taxon>Chlorobiia</taxon>
        <taxon>Chlorobiales</taxon>
        <taxon>Chlorobiaceae</taxon>
        <taxon>Chlorobaculum</taxon>
    </lineage>
</organism>
<evidence type="ECO:0000259" key="1">
    <source>
        <dbReference type="SMART" id="SM00852"/>
    </source>
</evidence>
<dbReference type="InterPro" id="IPR001453">
    <property type="entry name" value="MoaB/Mog_dom"/>
</dbReference>
<proteinExistence type="predicted"/>
<dbReference type="Proteomes" id="UP000886059">
    <property type="component" value="Unassembled WGS sequence"/>
</dbReference>
<dbReference type="PANTHER" id="PTHR13939">
    <property type="entry name" value="NICOTINAMIDE-NUCLEOTIDE AMIDOHYDROLASE PNCC"/>
    <property type="match status" value="1"/>
</dbReference>